<proteinExistence type="predicted"/>
<accession>A0AAV1JZQ8</accession>
<feature type="signal peptide" evidence="4">
    <location>
        <begin position="1"/>
        <end position="16"/>
    </location>
</feature>
<comment type="caution">
    <text evidence="5">The sequence shown here is derived from an EMBL/GenBank/DDBJ whole genome shotgun (WGS) entry which is preliminary data.</text>
</comment>
<evidence type="ECO:0000313" key="5">
    <source>
        <dbReference type="EMBL" id="CAK1553602.1"/>
    </source>
</evidence>
<evidence type="ECO:0000256" key="2">
    <source>
        <dbReference type="ARBA" id="ARBA00022729"/>
    </source>
</evidence>
<evidence type="ECO:0000256" key="1">
    <source>
        <dbReference type="ARBA" id="ARBA00022460"/>
    </source>
</evidence>
<dbReference type="GO" id="GO:0062129">
    <property type="term" value="C:chitin-based extracellular matrix"/>
    <property type="evidence" value="ECO:0007669"/>
    <property type="project" value="TreeGrafter"/>
</dbReference>
<dbReference type="InterPro" id="IPR031311">
    <property type="entry name" value="CHIT_BIND_RR_consensus"/>
</dbReference>
<sequence>MRSFVVLFLAFAVALAAEEQVSTTVQPISRATATATVTTLNPYRFYSNRFNPVVPNVGRYDPGLYNPGSYNAGAYDNSGRYVPDNSGAYNGDRGDRGSAGGFYSGSSDAGSAGGAYVPNAEPVVPYKPESKPVVNVAINGVVESEKVVTTAAPVTATVPVTTFAPTTAAPVTTFAPVTTGAPITTAVPVTTAAPVTTAVPVTTPVAVPEVPVTTSAPVTTGAPFYVSSTPFYVPSTYKPYKPFVPVAPVAPAAPVAPFVPVVPKVVVPNPYNYGNEYNYGIVRQEADVLPDAYHYLYETQNQILAEEAGHVEKINNEYEGMRVKGFFQYVGPDGVTYRVDYTADENGFVPVAAHLPK</sequence>
<dbReference type="AlphaFoldDB" id="A0AAV1JZQ8"/>
<dbReference type="PANTHER" id="PTHR10380:SF200">
    <property type="entry name" value="CUTICULAR PROTEIN 49AB-RELATED"/>
    <property type="match status" value="1"/>
</dbReference>
<gene>
    <name evidence="5" type="ORF">LNINA_LOCUS12573</name>
</gene>
<dbReference type="PROSITE" id="PS51155">
    <property type="entry name" value="CHIT_BIND_RR_2"/>
    <property type="match status" value="1"/>
</dbReference>
<organism evidence="5 6">
    <name type="scientific">Leptosia nina</name>
    <dbReference type="NCBI Taxonomy" id="320188"/>
    <lineage>
        <taxon>Eukaryota</taxon>
        <taxon>Metazoa</taxon>
        <taxon>Ecdysozoa</taxon>
        <taxon>Arthropoda</taxon>
        <taxon>Hexapoda</taxon>
        <taxon>Insecta</taxon>
        <taxon>Pterygota</taxon>
        <taxon>Neoptera</taxon>
        <taxon>Endopterygota</taxon>
        <taxon>Lepidoptera</taxon>
        <taxon>Glossata</taxon>
        <taxon>Ditrysia</taxon>
        <taxon>Papilionoidea</taxon>
        <taxon>Pieridae</taxon>
        <taxon>Pierinae</taxon>
        <taxon>Leptosia</taxon>
    </lineage>
</organism>
<dbReference type="PANTHER" id="PTHR10380">
    <property type="entry name" value="CUTICLE PROTEIN"/>
    <property type="match status" value="1"/>
</dbReference>
<reference evidence="5 6" key="1">
    <citation type="submission" date="2023-11" db="EMBL/GenBank/DDBJ databases">
        <authorList>
            <person name="Okamura Y."/>
        </authorList>
    </citation>
    <scope>NUCLEOTIDE SEQUENCE [LARGE SCALE GENOMIC DNA]</scope>
</reference>
<dbReference type="GO" id="GO:0008010">
    <property type="term" value="F:structural constituent of chitin-based larval cuticle"/>
    <property type="evidence" value="ECO:0007669"/>
    <property type="project" value="TreeGrafter"/>
</dbReference>
<dbReference type="InterPro" id="IPR050468">
    <property type="entry name" value="Cuticle_Struct_Prot"/>
</dbReference>
<keyword evidence="1 3" id="KW-0193">Cuticle</keyword>
<evidence type="ECO:0000256" key="4">
    <source>
        <dbReference type="SAM" id="SignalP"/>
    </source>
</evidence>
<dbReference type="PRINTS" id="PR00947">
    <property type="entry name" value="CUTICLE"/>
</dbReference>
<name>A0AAV1JZQ8_9NEOP</name>
<dbReference type="InterPro" id="IPR000618">
    <property type="entry name" value="Insect_cuticle"/>
</dbReference>
<protein>
    <submittedName>
        <fullName evidence="5">Uncharacterized protein</fullName>
    </submittedName>
</protein>
<evidence type="ECO:0000256" key="3">
    <source>
        <dbReference type="PROSITE-ProRule" id="PRU00497"/>
    </source>
</evidence>
<feature type="chain" id="PRO_5043584084" evidence="4">
    <location>
        <begin position="17"/>
        <end position="357"/>
    </location>
</feature>
<dbReference type="Proteomes" id="UP001497472">
    <property type="component" value="Unassembled WGS sequence"/>
</dbReference>
<dbReference type="EMBL" id="CAVLEF010000225">
    <property type="protein sequence ID" value="CAK1553602.1"/>
    <property type="molecule type" value="Genomic_DNA"/>
</dbReference>
<dbReference type="Pfam" id="PF00379">
    <property type="entry name" value="Chitin_bind_4"/>
    <property type="match status" value="1"/>
</dbReference>
<dbReference type="PROSITE" id="PS00233">
    <property type="entry name" value="CHIT_BIND_RR_1"/>
    <property type="match status" value="1"/>
</dbReference>
<keyword evidence="6" id="KW-1185">Reference proteome</keyword>
<evidence type="ECO:0000313" key="6">
    <source>
        <dbReference type="Proteomes" id="UP001497472"/>
    </source>
</evidence>
<keyword evidence="2 4" id="KW-0732">Signal</keyword>